<dbReference type="HOGENOM" id="CLU_2178994_0_0_7"/>
<sequence>MNTKILYGSDREKELLGEIVPKIVEHHNIFLKDRVTYFWADLGTSIYDVHFEFRTEQCSNQTTDVYLTVNQDTLMSRYTLCCVDYSNIIGKDMVSELIEIIKKYKNGEM</sequence>
<organism evidence="1 2">
    <name type="scientific">Campylobacter iguaniorum</name>
    <dbReference type="NCBI Taxonomy" id="1244531"/>
    <lineage>
        <taxon>Bacteria</taxon>
        <taxon>Pseudomonadati</taxon>
        <taxon>Campylobacterota</taxon>
        <taxon>Epsilonproteobacteria</taxon>
        <taxon>Campylobacterales</taxon>
        <taxon>Campylobacteraceae</taxon>
        <taxon>Campylobacter</taxon>
    </lineage>
</organism>
<protein>
    <submittedName>
        <fullName evidence="1">Uncharacterized protein</fullName>
    </submittedName>
</protein>
<accession>A0A076FI70</accession>
<geneLocation type="plasmid" evidence="1 2">
    <name>pCIG1485E</name>
</geneLocation>
<evidence type="ECO:0000313" key="2">
    <source>
        <dbReference type="Proteomes" id="UP000028486"/>
    </source>
</evidence>
<keyword evidence="2" id="KW-1185">Reference proteome</keyword>
<keyword evidence="1" id="KW-0614">Plasmid</keyword>
<dbReference type="KEGG" id="caj:CIG1485E_a0029"/>
<proteinExistence type="predicted"/>
<name>A0A076FI70_9BACT</name>
<dbReference type="AlphaFoldDB" id="A0A076FI70"/>
<dbReference type="RefSeq" id="WP_041572682.1">
    <property type="nucleotide sequence ID" value="NZ_CP009044.1"/>
</dbReference>
<dbReference type="Proteomes" id="UP000028486">
    <property type="component" value="Plasmid pCIG1485E"/>
</dbReference>
<dbReference type="EMBL" id="CP009044">
    <property type="protein sequence ID" value="AII15554.1"/>
    <property type="molecule type" value="Genomic_DNA"/>
</dbReference>
<evidence type="ECO:0000313" key="1">
    <source>
        <dbReference type="EMBL" id="AII15554.1"/>
    </source>
</evidence>
<reference evidence="1 2" key="1">
    <citation type="journal article" date="2014" name="Genome Announc.">
        <title>Complete Genome Sequence of Campylobacter iguaniorum Strain 1485ET, Isolated from a Bearded Dragon (Pogona vitticeps).</title>
        <authorList>
            <person name="Gilbert M.J."/>
            <person name="Miller W.G."/>
            <person name="Yee E."/>
            <person name="Kik M."/>
            <person name="Wagenaar J.A."/>
            <person name="Duim B."/>
        </authorList>
    </citation>
    <scope>NUCLEOTIDE SEQUENCE [LARGE SCALE GENOMIC DNA]</scope>
    <source>
        <strain evidence="1 2">1485E</strain>
        <plasmid evidence="1">pCIG1485E</plasmid>
    </source>
</reference>
<gene>
    <name evidence="1" type="ORF">CIG1485E_a0029</name>
</gene>